<dbReference type="GeneID" id="95974636"/>
<evidence type="ECO:0000256" key="1">
    <source>
        <dbReference type="SAM" id="MobiDB-lite"/>
    </source>
</evidence>
<evidence type="ECO:0000256" key="2">
    <source>
        <dbReference type="SAM" id="Phobius"/>
    </source>
</evidence>
<dbReference type="PANTHER" id="PTHR11200:SF286">
    <property type="entry name" value="5-PHOSPHATASE, PUTATIVE (AFU_ORTHOLOGUE AFUA_5G07600)-RELATED"/>
    <property type="match status" value="1"/>
</dbReference>
<organism evidence="4 5">
    <name type="scientific">Neodothiora populina</name>
    <dbReference type="NCBI Taxonomy" id="2781224"/>
    <lineage>
        <taxon>Eukaryota</taxon>
        <taxon>Fungi</taxon>
        <taxon>Dikarya</taxon>
        <taxon>Ascomycota</taxon>
        <taxon>Pezizomycotina</taxon>
        <taxon>Dothideomycetes</taxon>
        <taxon>Dothideomycetidae</taxon>
        <taxon>Dothideales</taxon>
        <taxon>Dothioraceae</taxon>
        <taxon>Neodothiora</taxon>
    </lineage>
</organism>
<protein>
    <recommendedName>
        <fullName evidence="3">Inositol polyphosphate-related phosphatase domain-containing protein</fullName>
    </recommendedName>
</protein>
<gene>
    <name evidence="4" type="ORF">AAFC00_000933</name>
</gene>
<sequence length="464" mass="50760">MALPTDLNALFLTFNCARTPINTEYFAASIAQSLSSQLPPDLIVLSLQEIAPISCSFLGGSFLAPYLDRFAVAVNQAAGASRHNGSSTRYEQVLGSNLGMTAIILLARPEVASSINWVETGGTGTGLWEMGNKGAVGARLGYTPSVGSDEVILTFVAAHLAPMEENCERRNQDWKSINENLVFGRVPQVIDARTKAIKDPNEEMEPLLSSATDGGSGPAVAVVHTLISSTSHTFFGGDLNYRTSDTKPHPDDHLSWPKRDAPASDTQHYSHFLDTDQLSRERNAGRTLHHLNEAPIDFPPTYKYSEAAQEQARRAANALARKAKRRGSNTSLEGPVHTDLLWAKHRTPSWCDRILYLEPPFEGTQPKVNLYTSLPLQPTSDHQPVALDFSVPLKGLPKRQSEPWVESPFAIRPHWESYRAAARRKEIAVGVGAYLALTWEGRALFFGTVLAIIGAWAALRSLLA</sequence>
<evidence type="ECO:0000313" key="5">
    <source>
        <dbReference type="Proteomes" id="UP001562354"/>
    </source>
</evidence>
<proteinExistence type="predicted"/>
<dbReference type="Gene3D" id="3.60.10.10">
    <property type="entry name" value="Endonuclease/exonuclease/phosphatase"/>
    <property type="match status" value="1"/>
</dbReference>
<dbReference type="InterPro" id="IPR000300">
    <property type="entry name" value="IPPc"/>
</dbReference>
<name>A0ABR3PM85_9PEZI</name>
<dbReference type="SMART" id="SM00128">
    <property type="entry name" value="IPPc"/>
    <property type="match status" value="1"/>
</dbReference>
<dbReference type="EMBL" id="JBFMKM010000003">
    <property type="protein sequence ID" value="KAL1310667.1"/>
    <property type="molecule type" value="Genomic_DNA"/>
</dbReference>
<evidence type="ECO:0000313" key="4">
    <source>
        <dbReference type="EMBL" id="KAL1310667.1"/>
    </source>
</evidence>
<feature type="transmembrane region" description="Helical" evidence="2">
    <location>
        <begin position="443"/>
        <end position="463"/>
    </location>
</feature>
<dbReference type="Pfam" id="PF22669">
    <property type="entry name" value="Exo_endo_phos2"/>
    <property type="match status" value="1"/>
</dbReference>
<feature type="compositionally biased region" description="Basic and acidic residues" evidence="1">
    <location>
        <begin position="245"/>
        <end position="262"/>
    </location>
</feature>
<keyword evidence="5" id="KW-1185">Reference proteome</keyword>
<reference evidence="4 5" key="1">
    <citation type="submission" date="2024-07" db="EMBL/GenBank/DDBJ databases">
        <title>Draft sequence of the Neodothiora populina.</title>
        <authorList>
            <person name="Drown D.D."/>
            <person name="Schuette U.S."/>
            <person name="Buechlein A.B."/>
            <person name="Rusch D.R."/>
            <person name="Winton L.W."/>
            <person name="Adams G.A."/>
        </authorList>
    </citation>
    <scope>NUCLEOTIDE SEQUENCE [LARGE SCALE GENOMIC DNA]</scope>
    <source>
        <strain evidence="4 5">CPC 39397</strain>
    </source>
</reference>
<keyword evidence="2" id="KW-0472">Membrane</keyword>
<comment type="caution">
    <text evidence="4">The sequence shown here is derived from an EMBL/GenBank/DDBJ whole genome shotgun (WGS) entry which is preliminary data.</text>
</comment>
<accession>A0ABR3PM85</accession>
<dbReference type="SUPFAM" id="SSF56219">
    <property type="entry name" value="DNase I-like"/>
    <property type="match status" value="1"/>
</dbReference>
<dbReference type="InterPro" id="IPR036691">
    <property type="entry name" value="Endo/exonu/phosph_ase_sf"/>
</dbReference>
<dbReference type="InterPro" id="IPR046985">
    <property type="entry name" value="IP5"/>
</dbReference>
<dbReference type="RefSeq" id="XP_069203516.1">
    <property type="nucleotide sequence ID" value="XM_069347669.1"/>
</dbReference>
<feature type="region of interest" description="Disordered" evidence="1">
    <location>
        <begin position="245"/>
        <end position="266"/>
    </location>
</feature>
<evidence type="ECO:0000259" key="3">
    <source>
        <dbReference type="SMART" id="SM00128"/>
    </source>
</evidence>
<feature type="domain" description="Inositol polyphosphate-related phosphatase" evidence="3">
    <location>
        <begin position="5"/>
        <end position="397"/>
    </location>
</feature>
<keyword evidence="2" id="KW-0812">Transmembrane</keyword>
<keyword evidence="2" id="KW-1133">Transmembrane helix</keyword>
<dbReference type="Proteomes" id="UP001562354">
    <property type="component" value="Unassembled WGS sequence"/>
</dbReference>
<dbReference type="PANTHER" id="PTHR11200">
    <property type="entry name" value="INOSITOL 5-PHOSPHATASE"/>
    <property type="match status" value="1"/>
</dbReference>